<protein>
    <submittedName>
        <fullName evidence="8">Autotransporter translocation and assembly factor TamB</fullName>
    </submittedName>
</protein>
<name>A0A318T1R4_9RHOB</name>
<accession>A0A318T1R4</accession>
<evidence type="ECO:0000313" key="9">
    <source>
        <dbReference type="Proteomes" id="UP000248311"/>
    </source>
</evidence>
<keyword evidence="2" id="KW-0812">Transmembrane</keyword>
<feature type="signal peptide" evidence="6">
    <location>
        <begin position="1"/>
        <end position="18"/>
    </location>
</feature>
<evidence type="ECO:0000256" key="6">
    <source>
        <dbReference type="SAM" id="SignalP"/>
    </source>
</evidence>
<dbReference type="PANTHER" id="PTHR36985:SF1">
    <property type="entry name" value="TRANSLOCATION AND ASSEMBLY MODULE SUBUNIT TAMB"/>
    <property type="match status" value="1"/>
</dbReference>
<evidence type="ECO:0000256" key="5">
    <source>
        <dbReference type="SAM" id="MobiDB-lite"/>
    </source>
</evidence>
<comment type="caution">
    <text evidence="8">The sequence shown here is derived from an EMBL/GenBank/DDBJ whole genome shotgun (WGS) entry which is preliminary data.</text>
</comment>
<evidence type="ECO:0000259" key="7">
    <source>
        <dbReference type="Pfam" id="PF04357"/>
    </source>
</evidence>
<dbReference type="Pfam" id="PF04357">
    <property type="entry name" value="TamB"/>
    <property type="match status" value="1"/>
</dbReference>
<dbReference type="EMBL" id="QJTE01000003">
    <property type="protein sequence ID" value="PYE84134.1"/>
    <property type="molecule type" value="Genomic_DNA"/>
</dbReference>
<keyword evidence="3" id="KW-1133">Transmembrane helix</keyword>
<dbReference type="RefSeq" id="WP_110814711.1">
    <property type="nucleotide sequence ID" value="NZ_QJTE01000003.1"/>
</dbReference>
<organism evidence="8 9">
    <name type="scientific">Pseudoroseicyclus aestuarii</name>
    <dbReference type="NCBI Taxonomy" id="1795041"/>
    <lineage>
        <taxon>Bacteria</taxon>
        <taxon>Pseudomonadati</taxon>
        <taxon>Pseudomonadota</taxon>
        <taxon>Alphaproteobacteria</taxon>
        <taxon>Rhodobacterales</taxon>
        <taxon>Paracoccaceae</taxon>
        <taxon>Pseudoroseicyclus</taxon>
    </lineage>
</organism>
<evidence type="ECO:0000313" key="8">
    <source>
        <dbReference type="EMBL" id="PYE84134.1"/>
    </source>
</evidence>
<dbReference type="GO" id="GO:0005886">
    <property type="term" value="C:plasma membrane"/>
    <property type="evidence" value="ECO:0007669"/>
    <property type="project" value="InterPro"/>
</dbReference>
<comment type="subcellular location">
    <subcellularLocation>
        <location evidence="1">Membrane</location>
        <topology evidence="1">Single-pass membrane protein</topology>
    </subcellularLocation>
</comment>
<feature type="chain" id="PRO_5016449349" evidence="6">
    <location>
        <begin position="19"/>
        <end position="1966"/>
    </location>
</feature>
<feature type="domain" description="Translocation and assembly module TamB C-terminal" evidence="7">
    <location>
        <begin position="1611"/>
        <end position="1966"/>
    </location>
</feature>
<dbReference type="PANTHER" id="PTHR36985">
    <property type="entry name" value="TRANSLOCATION AND ASSEMBLY MODULE SUBUNIT TAMB"/>
    <property type="match status" value="1"/>
</dbReference>
<dbReference type="GO" id="GO:0009306">
    <property type="term" value="P:protein secretion"/>
    <property type="evidence" value="ECO:0007669"/>
    <property type="project" value="InterPro"/>
</dbReference>
<sequence>MRHLLALLFCLLPLAAVAQSEEEDRGFLQGLIEDNLSTAGRQVQISGFQGALSSRATIDVLTIADAEGVWLRAEDLVLDWNRSALLRRRLEVTELSAGLIELSRPPQGEEQANAPSPEATPFSLPELPLSIRLDELDIARLVLGEPFLDEEIALSVTGSAQLAGGEGTVTVAADRLDGQEGHFEIAGSYSNETRDLSLNLDLSEAEDGIVARVLDLPGRPSVSLQLQGEGPLDAFDATLALATDGEERLSGTFALEAEGEEAAVTRSFSADLSGDLTPLLAPDYAGFFGREVSLQVAGTQPAGGGFDLTDLSLMAQAIQLEGSAQIGADGWPEAFALTGEIGTGGSDPVTLPFAGGATLTGADLSLDFDASRGDQWTLDLTAQDFAQPGLTIPQLELSGGGVIDRGSDTDPSAFSADLSYVARGIRFDDAALADALGAEITGDIEVARQGEGPFEIGALTLNGPGLELSGTGSIDGPGNGFEAETSIDLSAQALERFATLTGLDLAGAADVTIESTVRPLDGIFDVSIDGQTQDLAVGIGEVDPYLEGTGTVALRAVRDETGTRLPQLDIETPQITATAGLDLTSGVSDATFDISVADVSYALNGLTGPATLTGTANRDAAGVIVADIDAELPNGTASVTARQEAPDEEGEPGQITFDLSADLSDIAPFSDLAERELAGAARLTAQGTTYQDARLFDVTLDARTQDLVLSVPQADPLLAGTVTLSGEVLREGPESFRVEALDLEAPALSAEGRAALAGQVLSFDLIANSPDLSPVGAALDRPIAGEVALDADGTLVLDLSSADITFDATGTGITTGIEAADPLLQGSVTASGHAVRSGPMAGRVEDLRLATETLRASGSAVVDEEGIATLDLSFDADDLAPLSAAAGRDLSGSAGGRIEGTLAIDASTADLTVDVAGQDIVTGLPQADPLLAGTVSLSGRATRSGPRSFAVEGLDLRTPDLTASGDASLEGESANFDLTAASGDLSVLSAAVGQDLSGSINIDAEGTAQTDASLFDVTLYASGNDVQTGIAQVDPLLAGPLRLTAQATRTGEATGEVRDLELSTGALTASGNAELAQGDSGPVATFDIDLDTPDLAPLGDAIGRALGGSLTASAEGRAALDLTAFDVTLNAEGQDVTTGISEADAQLLGPVTLTARAVREGETTRLENLDLTSSALSASGTAALTGDDATFDLTADVGDLAPIGDLIGRPLTGSASLDAEGSARTDLSQFDLSLDAAAQDVTTGIAQLDQLLAGEAQLSAEASRSGPETIRVPRFSLTSPQLTASGSADIEDGQGTAQIDARLAEIGLFTPGLSGPATVTGTLGSGTDGSYTFDLDGTAPGTVLSASGNIADSGNGLVITTDASARADNLVPFSQLAGRPLAGSVSADVSGSVAADLSQLDMAIDASASGLDVGIPAVAQLLAGTGTVTGRILREDGGPFLADDLAVRFPNIAADADLTSLGGGAAEGTFDVRLADIGLFVPQLPGAARAQGSFSRDASGTISLDADATGPGGTNATASGTIAPSGDLDLDVTGSAPLGLANPFIEPRLLDGTASFDLAVNGAPGLDAVSGTITLNSASITDPDLGTSITGIGGTVRLSGGQANLAIAGGFSEGGSLDVDGTIGLSAPFPGDITISAEDVVVRDPQLYETSADGRITITGPLTGGALIAGTIDIGTTEVQVPSSSVGALGALPEVRHVGAGPAVRRTLERAGLTVAGTEIGSEGGAGSGGASSGGGGFGLDIRIRAPQEIYIRGRGLDAELGGQLTITGTTNNVIPAGEFELIRGRLDILQQRFDLSEGGAYLQGDFTPYIRLVAQTEAATGTVVTITIEGPISEPVVTFGSSPDLPEDEVLAQLIFGRDLSSITPFQAVQLAAAVGTLTGRGGGALNDLRQGLGLDDLDITTDDEGNAAVRAGRYISDNVYTDVTVGSEETDVNINLDLTDTVRATGSVSSEGDTSLGLFYERDF</sequence>
<gene>
    <name evidence="8" type="ORF">DFP88_103501</name>
</gene>
<keyword evidence="6" id="KW-0732">Signal</keyword>
<keyword evidence="4" id="KW-0472">Membrane</keyword>
<feature type="region of interest" description="Disordered" evidence="5">
    <location>
        <begin position="102"/>
        <end position="121"/>
    </location>
</feature>
<dbReference type="Proteomes" id="UP000248311">
    <property type="component" value="Unassembled WGS sequence"/>
</dbReference>
<dbReference type="InterPro" id="IPR007452">
    <property type="entry name" value="TamB_C"/>
</dbReference>
<dbReference type="GO" id="GO:0097347">
    <property type="term" value="C:TAM protein secretion complex"/>
    <property type="evidence" value="ECO:0007669"/>
    <property type="project" value="TreeGrafter"/>
</dbReference>
<evidence type="ECO:0000256" key="4">
    <source>
        <dbReference type="ARBA" id="ARBA00023136"/>
    </source>
</evidence>
<evidence type="ECO:0000256" key="1">
    <source>
        <dbReference type="ARBA" id="ARBA00004167"/>
    </source>
</evidence>
<dbReference type="OrthoDB" id="7784409at2"/>
<evidence type="ECO:0000256" key="3">
    <source>
        <dbReference type="ARBA" id="ARBA00022989"/>
    </source>
</evidence>
<reference evidence="8 9" key="1">
    <citation type="submission" date="2018-06" db="EMBL/GenBank/DDBJ databases">
        <title>Genomic Encyclopedia of Type Strains, Phase III (KMG-III): the genomes of soil and plant-associated and newly described type strains.</title>
        <authorList>
            <person name="Whitman W."/>
        </authorList>
    </citation>
    <scope>NUCLEOTIDE SEQUENCE [LARGE SCALE GENOMIC DNA]</scope>
    <source>
        <strain evidence="8 9">CECT 9025</strain>
    </source>
</reference>
<keyword evidence="9" id="KW-1185">Reference proteome</keyword>
<proteinExistence type="predicted"/>
<evidence type="ECO:0000256" key="2">
    <source>
        <dbReference type="ARBA" id="ARBA00022692"/>
    </source>
</evidence>